<dbReference type="GO" id="GO:0033612">
    <property type="term" value="F:receptor serine/threonine kinase binding"/>
    <property type="evidence" value="ECO:0007669"/>
    <property type="project" value="TreeGrafter"/>
</dbReference>
<dbReference type="HOGENOM" id="CLU_000288_22_1_1"/>
<evidence type="ECO:0000256" key="4">
    <source>
        <dbReference type="ARBA" id="ARBA00022527"/>
    </source>
</evidence>
<evidence type="ECO:0000256" key="9">
    <source>
        <dbReference type="ARBA" id="ARBA00022729"/>
    </source>
</evidence>
<organism evidence="24">
    <name type="scientific">Oryza barthii</name>
    <dbReference type="NCBI Taxonomy" id="65489"/>
    <lineage>
        <taxon>Eukaryota</taxon>
        <taxon>Viridiplantae</taxon>
        <taxon>Streptophyta</taxon>
        <taxon>Embryophyta</taxon>
        <taxon>Tracheophyta</taxon>
        <taxon>Spermatophyta</taxon>
        <taxon>Magnoliopsida</taxon>
        <taxon>Liliopsida</taxon>
        <taxon>Poales</taxon>
        <taxon>Poaceae</taxon>
        <taxon>BOP clade</taxon>
        <taxon>Oryzoideae</taxon>
        <taxon>Oryzeae</taxon>
        <taxon>Oryzinae</taxon>
        <taxon>Oryza</taxon>
    </lineage>
</organism>
<feature type="binding site" evidence="20">
    <location>
        <position position="648"/>
    </location>
    <ligand>
        <name>ATP</name>
        <dbReference type="ChEBI" id="CHEBI:30616"/>
    </ligand>
</feature>
<feature type="transmembrane region" description="Helical" evidence="21">
    <location>
        <begin position="559"/>
        <end position="580"/>
    </location>
</feature>
<dbReference type="Gene3D" id="1.10.510.10">
    <property type="entry name" value="Transferase(Phosphotransferase) domain 1"/>
    <property type="match status" value="1"/>
</dbReference>
<dbReference type="GO" id="GO:0005886">
    <property type="term" value="C:plasma membrane"/>
    <property type="evidence" value="ECO:0007669"/>
    <property type="project" value="UniProtKB-SubCell"/>
</dbReference>
<protein>
    <recommendedName>
        <fullName evidence="2">non-specific serine/threonine protein kinase</fullName>
        <ecNumber evidence="2">2.7.11.1</ecNumber>
    </recommendedName>
</protein>
<keyword evidence="15 21" id="KW-0472">Membrane</keyword>
<evidence type="ECO:0000256" key="11">
    <source>
        <dbReference type="ARBA" id="ARBA00022741"/>
    </source>
</evidence>
<dbReference type="FunFam" id="3.80.10.10:FF:000041">
    <property type="entry name" value="LRR receptor-like serine/threonine-protein kinase ERECTA"/>
    <property type="match status" value="2"/>
</dbReference>
<dbReference type="InterPro" id="IPR050647">
    <property type="entry name" value="Plant_LRR-RLKs"/>
</dbReference>
<dbReference type="Proteomes" id="UP000026960">
    <property type="component" value="Chromosome 6"/>
</dbReference>
<keyword evidence="10" id="KW-0677">Repeat</keyword>
<dbReference type="FunFam" id="1.10.510.10:FF:000417">
    <property type="entry name" value="Leucine-rich repeat receptor-like protein kinase"/>
    <property type="match status" value="1"/>
</dbReference>
<evidence type="ECO:0000256" key="7">
    <source>
        <dbReference type="ARBA" id="ARBA00022679"/>
    </source>
</evidence>
<reference evidence="24" key="1">
    <citation type="journal article" date="2009" name="Rice">
        <title>De Novo Next Generation Sequencing of Plant Genomes.</title>
        <authorList>
            <person name="Rounsley S."/>
            <person name="Marri P.R."/>
            <person name="Yu Y."/>
            <person name="He R."/>
            <person name="Sisneros N."/>
            <person name="Goicoechea J.L."/>
            <person name="Lee S.J."/>
            <person name="Angelova A."/>
            <person name="Kudrna D."/>
            <person name="Luo M."/>
            <person name="Affourtit J."/>
            <person name="Desany B."/>
            <person name="Knight J."/>
            <person name="Niazi F."/>
            <person name="Egholm M."/>
            <person name="Wing R.A."/>
        </authorList>
    </citation>
    <scope>NUCLEOTIDE SEQUENCE [LARGE SCALE GENOMIC DNA]</scope>
    <source>
        <strain evidence="24">cv. IRGC 105608</strain>
    </source>
</reference>
<keyword evidence="7" id="KW-0808">Transferase</keyword>
<keyword evidence="11 20" id="KW-0547">Nucleotide-binding</keyword>
<dbReference type="GO" id="GO:0005524">
    <property type="term" value="F:ATP binding"/>
    <property type="evidence" value="ECO:0007669"/>
    <property type="project" value="UniProtKB-UniRule"/>
</dbReference>
<name>A0A0D3GHU3_9ORYZ</name>
<dbReference type="EnsemblPlants" id="OBART06G18440.1">
    <property type="protein sequence ID" value="OBART06G18440.1"/>
    <property type="gene ID" value="OBART06G18440"/>
</dbReference>
<keyword evidence="17" id="KW-0325">Glycoprotein</keyword>
<keyword evidence="4" id="KW-0723">Serine/threonine-protein kinase</keyword>
<keyword evidence="9 22" id="KW-0732">Signal</keyword>
<evidence type="ECO:0000313" key="24">
    <source>
        <dbReference type="EnsemblPlants" id="OBART06G18440.1"/>
    </source>
</evidence>
<dbReference type="PROSITE" id="PS50011">
    <property type="entry name" value="PROTEIN_KINASE_DOM"/>
    <property type="match status" value="1"/>
</dbReference>
<evidence type="ECO:0000256" key="16">
    <source>
        <dbReference type="ARBA" id="ARBA00023170"/>
    </source>
</evidence>
<keyword evidence="13 20" id="KW-0067">ATP-binding</keyword>
<keyword evidence="12" id="KW-0418">Kinase</keyword>
<evidence type="ECO:0000256" key="22">
    <source>
        <dbReference type="SAM" id="SignalP"/>
    </source>
</evidence>
<dbReference type="SUPFAM" id="SSF52058">
    <property type="entry name" value="L domain-like"/>
    <property type="match status" value="1"/>
</dbReference>
<feature type="signal peptide" evidence="22">
    <location>
        <begin position="1"/>
        <end position="34"/>
    </location>
</feature>
<dbReference type="Pfam" id="PF13855">
    <property type="entry name" value="LRR_8"/>
    <property type="match status" value="1"/>
</dbReference>
<evidence type="ECO:0000256" key="19">
    <source>
        <dbReference type="ARBA" id="ARBA00048679"/>
    </source>
</evidence>
<dbReference type="FunFam" id="3.80.10.10:FF:000095">
    <property type="entry name" value="LRR receptor-like serine/threonine-protein kinase GSO1"/>
    <property type="match status" value="1"/>
</dbReference>
<dbReference type="CDD" id="cd14066">
    <property type="entry name" value="STKc_IRAK"/>
    <property type="match status" value="1"/>
</dbReference>
<dbReference type="SUPFAM" id="SSF52047">
    <property type="entry name" value="RNI-like"/>
    <property type="match status" value="1"/>
</dbReference>
<evidence type="ECO:0000256" key="20">
    <source>
        <dbReference type="PROSITE-ProRule" id="PRU10141"/>
    </source>
</evidence>
<dbReference type="PANTHER" id="PTHR48056">
    <property type="entry name" value="LRR RECEPTOR-LIKE SERINE/THREONINE-PROTEIN KINASE-RELATED"/>
    <property type="match status" value="1"/>
</dbReference>
<keyword evidence="8 21" id="KW-0812">Transmembrane</keyword>
<dbReference type="STRING" id="65489.A0A0D3GHU3"/>
<evidence type="ECO:0000256" key="8">
    <source>
        <dbReference type="ARBA" id="ARBA00022692"/>
    </source>
</evidence>
<dbReference type="AlphaFoldDB" id="A0A0D3GHU3"/>
<keyword evidence="3" id="KW-1003">Cell membrane</keyword>
<dbReference type="SUPFAM" id="SSF56112">
    <property type="entry name" value="Protein kinase-like (PK-like)"/>
    <property type="match status" value="1"/>
</dbReference>
<dbReference type="InterPro" id="IPR032675">
    <property type="entry name" value="LRR_dom_sf"/>
</dbReference>
<evidence type="ECO:0000259" key="23">
    <source>
        <dbReference type="PROSITE" id="PS50011"/>
    </source>
</evidence>
<keyword evidence="25" id="KW-1185">Reference proteome</keyword>
<dbReference type="InterPro" id="IPR017441">
    <property type="entry name" value="Protein_kinase_ATP_BS"/>
</dbReference>
<evidence type="ECO:0000256" key="6">
    <source>
        <dbReference type="ARBA" id="ARBA00022614"/>
    </source>
</evidence>
<dbReference type="PANTHER" id="PTHR48056:SF29">
    <property type="entry name" value="RECEPTOR-LIKE PROTEIN KINASE HSL1"/>
    <property type="match status" value="1"/>
</dbReference>
<dbReference type="Pfam" id="PF00560">
    <property type="entry name" value="LRR_1"/>
    <property type="match status" value="8"/>
</dbReference>
<dbReference type="InterPro" id="IPR011009">
    <property type="entry name" value="Kinase-like_dom_sf"/>
</dbReference>
<evidence type="ECO:0000313" key="25">
    <source>
        <dbReference type="Proteomes" id="UP000026960"/>
    </source>
</evidence>
<evidence type="ECO:0000256" key="21">
    <source>
        <dbReference type="SAM" id="Phobius"/>
    </source>
</evidence>
<dbReference type="FunFam" id="3.30.200.20:FF:001005">
    <property type="entry name" value="LRR receptor-like serine/threonine-protein kinase HSL2"/>
    <property type="match status" value="1"/>
</dbReference>
<evidence type="ECO:0000256" key="12">
    <source>
        <dbReference type="ARBA" id="ARBA00022777"/>
    </source>
</evidence>
<evidence type="ECO:0000256" key="18">
    <source>
        <dbReference type="ARBA" id="ARBA00047899"/>
    </source>
</evidence>
<keyword evidence="16" id="KW-0675">Receptor</keyword>
<dbReference type="Pfam" id="PF00069">
    <property type="entry name" value="Pkinase"/>
    <property type="match status" value="1"/>
</dbReference>
<evidence type="ECO:0000256" key="15">
    <source>
        <dbReference type="ARBA" id="ARBA00023136"/>
    </source>
</evidence>
<comment type="subcellular location">
    <subcellularLocation>
        <location evidence="1">Cell membrane</location>
        <topology evidence="1">Single-pass membrane protein</topology>
    </subcellularLocation>
</comment>
<comment type="catalytic activity">
    <reaction evidence="19">
        <text>L-seryl-[protein] + ATP = O-phospho-L-seryl-[protein] + ADP + H(+)</text>
        <dbReference type="Rhea" id="RHEA:17989"/>
        <dbReference type="Rhea" id="RHEA-COMP:9863"/>
        <dbReference type="Rhea" id="RHEA-COMP:11604"/>
        <dbReference type="ChEBI" id="CHEBI:15378"/>
        <dbReference type="ChEBI" id="CHEBI:29999"/>
        <dbReference type="ChEBI" id="CHEBI:30616"/>
        <dbReference type="ChEBI" id="CHEBI:83421"/>
        <dbReference type="ChEBI" id="CHEBI:456216"/>
        <dbReference type="EC" id="2.7.11.1"/>
    </reaction>
</comment>
<sequence length="897" mass="99677">MGKVAAMDNPHLVHTILLAQSLLLFTCLFLHSNCETITRDDEKAVLLSLERSWGGSVTVNWSSVIYEDQCNWPGINCTDGFVTGISLTGHGLNSLPAAICSLTKLSHIDLSRNSISGSFPTALYNCSNLRYLDLSYNSLVNSLPSNIDRLSPRLVYLNLASNSLSGNIPSSIGQLKVLTNLYLDANQFNGSYPAEIGNISALRVLRLGDNPFLSGPIYPQFGNLTNLEYLSMSTMNIIGKIPAAMSKANNVMFFDLSGNHLSGSIPSWIWSLKGLVTLQLYANHLSGQINAPIESTNLVEIDISSNNLSGQIPEDIGQLEELERLFLSNNHFTGSIPDSVALLPKLTNVQLFQNSFEGILPQELGKHSLLFNLETHYNNFSGTLPEGLCSKGALAYISMSANMFSGELPASLLRCNSLNYVWLSNNNFSGTFPAGLTEVQIQEVNLSGRLPSKWASNLVEIDLSNNKFSGRLPNTIRWLKSLGVLDLSENRFSGPIIPEIEFMNLTFLNLSDNQFSGQIPLLLQNEKFKQSFLSNLGLCSSNHFADYPVCNERHLKNRLLIIFLALGLTSVLLIWLFGLLRIKVLPRRQNENTTTPWWKLTAFHNINFNYQDIICGLADNNLIGSGGSGKVYKICLHNNSYRFVAAKKIVSDRSRSNMLEKHFQAEVEILGSIRHANVVRLLSSMSSTESKVLIYEYMENGSLYQWLHQKDMRNNNEPLSWPRRMSIAIDAARGLCYMHHDCSPPIAHCDVKPSNILLDYEFKAKIADLGLARALAKAGEPESISTMVGSFGYMAPEFGSSRKINEKVDVYSFGVVLLELTTGRFANGGGGYENLAQWAWRRFQHEDFQLIDVIDGDIQDPAYLQEVQLVFKLGLICTGAKPLSRPSMKEVLQVLQR</sequence>
<dbReference type="InterPro" id="IPR001611">
    <property type="entry name" value="Leu-rich_rpt"/>
</dbReference>
<dbReference type="Gene3D" id="3.30.200.20">
    <property type="entry name" value="Phosphorylase Kinase, domain 1"/>
    <property type="match status" value="1"/>
</dbReference>
<evidence type="ECO:0000256" key="2">
    <source>
        <dbReference type="ARBA" id="ARBA00012513"/>
    </source>
</evidence>
<proteinExistence type="predicted"/>
<evidence type="ECO:0000256" key="14">
    <source>
        <dbReference type="ARBA" id="ARBA00022989"/>
    </source>
</evidence>
<feature type="domain" description="Protein kinase" evidence="23">
    <location>
        <begin position="617"/>
        <end position="897"/>
    </location>
</feature>
<feature type="chain" id="PRO_5002263258" description="non-specific serine/threonine protein kinase" evidence="22">
    <location>
        <begin position="35"/>
        <end position="897"/>
    </location>
</feature>
<dbReference type="PROSITE" id="PS00107">
    <property type="entry name" value="PROTEIN_KINASE_ATP"/>
    <property type="match status" value="1"/>
</dbReference>
<evidence type="ECO:0000256" key="10">
    <source>
        <dbReference type="ARBA" id="ARBA00022737"/>
    </source>
</evidence>
<keyword evidence="6" id="KW-0433">Leucine-rich repeat</keyword>
<dbReference type="SMART" id="SM00220">
    <property type="entry name" value="S_TKc"/>
    <property type="match status" value="1"/>
</dbReference>
<evidence type="ECO:0000256" key="1">
    <source>
        <dbReference type="ARBA" id="ARBA00004162"/>
    </source>
</evidence>
<evidence type="ECO:0000256" key="5">
    <source>
        <dbReference type="ARBA" id="ARBA00022553"/>
    </source>
</evidence>
<dbReference type="EC" id="2.7.11.1" evidence="2"/>
<accession>A0A0D3GHU3</accession>
<keyword evidence="5" id="KW-0597">Phosphoprotein</keyword>
<evidence type="ECO:0000256" key="3">
    <source>
        <dbReference type="ARBA" id="ARBA00022475"/>
    </source>
</evidence>
<dbReference type="Gramene" id="OBART06G18440.1">
    <property type="protein sequence ID" value="OBART06G18440.1"/>
    <property type="gene ID" value="OBART06G18440"/>
</dbReference>
<keyword evidence="14 21" id="KW-1133">Transmembrane helix</keyword>
<dbReference type="InterPro" id="IPR000719">
    <property type="entry name" value="Prot_kinase_dom"/>
</dbReference>
<comment type="catalytic activity">
    <reaction evidence="18">
        <text>L-threonyl-[protein] + ATP = O-phospho-L-threonyl-[protein] + ADP + H(+)</text>
        <dbReference type="Rhea" id="RHEA:46608"/>
        <dbReference type="Rhea" id="RHEA-COMP:11060"/>
        <dbReference type="Rhea" id="RHEA-COMP:11605"/>
        <dbReference type="ChEBI" id="CHEBI:15378"/>
        <dbReference type="ChEBI" id="CHEBI:30013"/>
        <dbReference type="ChEBI" id="CHEBI:30616"/>
        <dbReference type="ChEBI" id="CHEBI:61977"/>
        <dbReference type="ChEBI" id="CHEBI:456216"/>
        <dbReference type="EC" id="2.7.11.1"/>
    </reaction>
</comment>
<reference evidence="24" key="2">
    <citation type="submission" date="2015-03" db="UniProtKB">
        <authorList>
            <consortium name="EnsemblPlants"/>
        </authorList>
    </citation>
    <scope>IDENTIFICATION</scope>
</reference>
<dbReference type="GO" id="GO:0004674">
    <property type="term" value="F:protein serine/threonine kinase activity"/>
    <property type="evidence" value="ECO:0007669"/>
    <property type="project" value="UniProtKB-KW"/>
</dbReference>
<dbReference type="InterPro" id="IPR008271">
    <property type="entry name" value="Ser/Thr_kinase_AS"/>
</dbReference>
<dbReference type="PROSITE" id="PS00108">
    <property type="entry name" value="PROTEIN_KINASE_ST"/>
    <property type="match status" value="1"/>
</dbReference>
<dbReference type="PaxDb" id="65489-OBART06G18440.1"/>
<dbReference type="Gene3D" id="3.80.10.10">
    <property type="entry name" value="Ribonuclease Inhibitor"/>
    <property type="match status" value="3"/>
</dbReference>
<dbReference type="eggNOG" id="ENOG502QQPF">
    <property type="taxonomic scope" value="Eukaryota"/>
</dbReference>
<evidence type="ECO:0000256" key="13">
    <source>
        <dbReference type="ARBA" id="ARBA00022840"/>
    </source>
</evidence>
<evidence type="ECO:0000256" key="17">
    <source>
        <dbReference type="ARBA" id="ARBA00023180"/>
    </source>
</evidence>